<evidence type="ECO:0000256" key="3">
    <source>
        <dbReference type="ARBA" id="ARBA00022989"/>
    </source>
</evidence>
<sequence length="187" mass="21426">MKQLVEFIPLVIFFIVYKMVDIYAATAALMVAMTITFIYSYFKNGKKAEKMQIITLAMILIFGTLTLVLHDDVFIKWKVTLVYAVFSIALLVTQFIFKKPAIKQMLGKELELPDNIWNNLNLAWALFFASLGAINVYVAFTMSQEVWVNFKVFGLLAVTLLFTILSGLYLYKHLPQDSQKNSVNDKK</sequence>
<feature type="transmembrane region" description="Helical" evidence="5">
    <location>
        <begin position="53"/>
        <end position="69"/>
    </location>
</feature>
<evidence type="ECO:0000256" key="1">
    <source>
        <dbReference type="ARBA" id="ARBA00022475"/>
    </source>
</evidence>
<name>A0ABQ6DVM8_9GAMM</name>
<reference evidence="7" key="1">
    <citation type="journal article" date="2019" name="Int. J. Syst. Evol. Microbiol.">
        <title>The Global Catalogue of Microorganisms (GCM) 10K type strain sequencing project: providing services to taxonomists for standard genome sequencing and annotation.</title>
        <authorList>
            <consortium name="The Broad Institute Genomics Platform"/>
            <consortium name="The Broad Institute Genome Sequencing Center for Infectious Disease"/>
            <person name="Wu L."/>
            <person name="Ma J."/>
        </authorList>
    </citation>
    <scope>NUCLEOTIDE SEQUENCE [LARGE SCALE GENOMIC DNA]</scope>
    <source>
        <strain evidence="7">NBRC 103166</strain>
    </source>
</reference>
<dbReference type="Pfam" id="PF04279">
    <property type="entry name" value="IspA"/>
    <property type="match status" value="1"/>
</dbReference>
<dbReference type="InterPro" id="IPR006008">
    <property type="entry name" value="YciB"/>
</dbReference>
<comment type="similarity">
    <text evidence="5">Belongs to the YciB family.</text>
</comment>
<keyword evidence="1 5" id="KW-1003">Cell membrane</keyword>
<feature type="transmembrane region" description="Helical" evidence="5">
    <location>
        <begin position="75"/>
        <end position="97"/>
    </location>
</feature>
<keyword evidence="3 5" id="KW-1133">Transmembrane helix</keyword>
<dbReference type="PANTHER" id="PTHR36917:SF1">
    <property type="entry name" value="INNER MEMBRANE-SPANNING PROTEIN YCIB"/>
    <property type="match status" value="1"/>
</dbReference>
<dbReference type="HAMAP" id="MF_00189">
    <property type="entry name" value="YciB"/>
    <property type="match status" value="1"/>
</dbReference>
<evidence type="ECO:0000256" key="5">
    <source>
        <dbReference type="HAMAP-Rule" id="MF_00189"/>
    </source>
</evidence>
<dbReference type="EMBL" id="BSPQ01000001">
    <property type="protein sequence ID" value="GLS89151.1"/>
    <property type="molecule type" value="Genomic_DNA"/>
</dbReference>
<proteinExistence type="inferred from homology"/>
<feature type="transmembrane region" description="Helical" evidence="5">
    <location>
        <begin position="20"/>
        <end position="41"/>
    </location>
</feature>
<keyword evidence="5" id="KW-0997">Cell inner membrane</keyword>
<comment type="subcellular location">
    <subcellularLocation>
        <location evidence="5">Cell inner membrane</location>
        <topology evidence="5">Multi-pass membrane protein</topology>
    </subcellularLocation>
</comment>
<dbReference type="PANTHER" id="PTHR36917">
    <property type="entry name" value="INTRACELLULAR SEPTATION PROTEIN A-RELATED"/>
    <property type="match status" value="1"/>
</dbReference>
<evidence type="ECO:0000256" key="4">
    <source>
        <dbReference type="ARBA" id="ARBA00023136"/>
    </source>
</evidence>
<keyword evidence="2 5" id="KW-0812">Transmembrane</keyword>
<dbReference type="Proteomes" id="UP001157353">
    <property type="component" value="Unassembled WGS sequence"/>
</dbReference>
<organism evidence="6 7">
    <name type="scientific">Psychromonas marina</name>
    <dbReference type="NCBI Taxonomy" id="88364"/>
    <lineage>
        <taxon>Bacteria</taxon>
        <taxon>Pseudomonadati</taxon>
        <taxon>Pseudomonadota</taxon>
        <taxon>Gammaproteobacteria</taxon>
        <taxon>Alteromonadales</taxon>
        <taxon>Psychromonadaceae</taxon>
        <taxon>Psychromonas</taxon>
    </lineage>
</organism>
<evidence type="ECO:0000313" key="6">
    <source>
        <dbReference type="EMBL" id="GLS89151.1"/>
    </source>
</evidence>
<dbReference type="NCBIfam" id="TIGR00997">
    <property type="entry name" value="ispZ"/>
    <property type="match status" value="1"/>
</dbReference>
<dbReference type="NCBIfam" id="NF001325">
    <property type="entry name" value="PRK00259.1-3"/>
    <property type="match status" value="1"/>
</dbReference>
<dbReference type="RefSeq" id="WP_284202266.1">
    <property type="nucleotide sequence ID" value="NZ_BSPQ01000001.1"/>
</dbReference>
<keyword evidence="7" id="KW-1185">Reference proteome</keyword>
<evidence type="ECO:0000313" key="7">
    <source>
        <dbReference type="Proteomes" id="UP001157353"/>
    </source>
</evidence>
<protein>
    <recommendedName>
        <fullName evidence="5">Inner membrane-spanning protein YciB</fullName>
    </recommendedName>
</protein>
<accession>A0ABQ6DVM8</accession>
<comment type="function">
    <text evidence="5">Plays a role in cell envelope biogenesis, maintenance of cell envelope integrity and membrane homeostasis.</text>
</comment>
<keyword evidence="4 5" id="KW-0472">Membrane</keyword>
<feature type="transmembrane region" description="Helical" evidence="5">
    <location>
        <begin position="152"/>
        <end position="171"/>
    </location>
</feature>
<evidence type="ECO:0000256" key="2">
    <source>
        <dbReference type="ARBA" id="ARBA00022692"/>
    </source>
</evidence>
<gene>
    <name evidence="5" type="primary">yciB</name>
    <name evidence="6" type="ORF">GCM10007916_02180</name>
</gene>
<dbReference type="NCBIfam" id="NF001324">
    <property type="entry name" value="PRK00259.1-2"/>
    <property type="match status" value="1"/>
</dbReference>
<comment type="caution">
    <text evidence="6">The sequence shown here is derived from an EMBL/GenBank/DDBJ whole genome shotgun (WGS) entry which is preliminary data.</text>
</comment>
<feature type="transmembrane region" description="Helical" evidence="5">
    <location>
        <begin position="118"/>
        <end position="140"/>
    </location>
</feature>